<dbReference type="Proteomes" id="UP000307657">
    <property type="component" value="Unassembled WGS sequence"/>
</dbReference>
<dbReference type="SUPFAM" id="SSF52540">
    <property type="entry name" value="P-loop containing nucleoside triphosphate hydrolases"/>
    <property type="match status" value="1"/>
</dbReference>
<accession>A0A4U0F1B8</accession>
<protein>
    <recommendedName>
        <fullName evidence="4">AAA domain-containing protein</fullName>
    </recommendedName>
</protein>
<sequence length="666" mass="77369">MRNLFINRLKYNIGTNVGSKFGADIVFDKGLNIVYGPNSLGKTSIIIGILYSMGLEKSFGIFKSSQNPFKPEFYDVIEGEKISTSFVQLEISNGKKTITIARSIIGKTNVVGIKNCKIKDFHSTKKINYYVAVGDGVASKGGLQHYLYKFLNIPFLEVPTYDGGASKLYFENLTPLFFVEQRAGWSQIQSMQVTRYGIRDVKRVAFEYLMGLDRFESHLIEIRKKEILEKIRRKKAVLGDREEEIIVGINGEKDGSVLLVNRSDIGKTSVHDGLSYLDKKYNRELEVLENLSESDSGLKDENKGLRTRLRRLDYKLRKSIDRANKLNSEISGYVNYIERIQINKAKNRQLKKIENLALTLNINSCPVCETELNVEEEGECKLCHSKLKRKISSPEQNLAFLEDEEKSFKEVLRSKKLELRKVGVAIADQKAKLKELEETIEHSINTYSDSSKSKIKLKVLELDDIREEIKRYRWASRKWQELDYFREELAELEAEKKTIDEKLRDLKYTKGDLEILKSIVDNFRNNVRELELFRSKEQLINQIKIDENDYYTPYLDSYDIYNIVSSSDNVRIILSYYLSLLQTSVKLEKDNNIKFPNILIFDEPKQQNLDNKTLKKFISLIEHIEENKCQIILTTYSHVEKEKNLFEKYICHEMVDSTDYLLKRIS</sequence>
<name>A0A4U0F1B8_9FLAO</name>
<gene>
    <name evidence="2" type="ORF">E5167_02830</name>
</gene>
<dbReference type="RefSeq" id="WP_136840820.1">
    <property type="nucleotide sequence ID" value="NZ_SUPL01000001.1"/>
</dbReference>
<organism evidence="2 3">
    <name type="scientific">Pontimicrobium aquaticum</name>
    <dbReference type="NCBI Taxonomy" id="2565367"/>
    <lineage>
        <taxon>Bacteria</taxon>
        <taxon>Pseudomonadati</taxon>
        <taxon>Bacteroidota</taxon>
        <taxon>Flavobacteriia</taxon>
        <taxon>Flavobacteriales</taxon>
        <taxon>Flavobacteriaceae</taxon>
        <taxon>Pontimicrobium</taxon>
    </lineage>
</organism>
<dbReference type="EMBL" id="SUPL01000001">
    <property type="protein sequence ID" value="TJY38206.1"/>
    <property type="molecule type" value="Genomic_DNA"/>
</dbReference>
<dbReference type="OrthoDB" id="853948at2"/>
<evidence type="ECO:0000313" key="2">
    <source>
        <dbReference type="EMBL" id="TJY38206.1"/>
    </source>
</evidence>
<evidence type="ECO:0000256" key="1">
    <source>
        <dbReference type="SAM" id="Coils"/>
    </source>
</evidence>
<dbReference type="AlphaFoldDB" id="A0A4U0F1B8"/>
<evidence type="ECO:0008006" key="4">
    <source>
        <dbReference type="Google" id="ProtNLM"/>
    </source>
</evidence>
<reference evidence="2 3" key="1">
    <citation type="submission" date="2019-04" db="EMBL/GenBank/DDBJ databases">
        <title>Lacinutrix sp. nov., isolated from marine water.</title>
        <authorList>
            <person name="Kim W."/>
        </authorList>
    </citation>
    <scope>NUCLEOTIDE SEQUENCE [LARGE SCALE GENOMIC DNA]</scope>
    <source>
        <strain evidence="2 3">CAU 1491</strain>
    </source>
</reference>
<keyword evidence="1" id="KW-0175">Coiled coil</keyword>
<dbReference type="Gene3D" id="3.40.50.300">
    <property type="entry name" value="P-loop containing nucleotide triphosphate hydrolases"/>
    <property type="match status" value="2"/>
</dbReference>
<feature type="coiled-coil region" evidence="1">
    <location>
        <begin position="419"/>
        <end position="446"/>
    </location>
</feature>
<proteinExistence type="predicted"/>
<feature type="coiled-coil region" evidence="1">
    <location>
        <begin position="482"/>
        <end position="509"/>
    </location>
</feature>
<evidence type="ECO:0000313" key="3">
    <source>
        <dbReference type="Proteomes" id="UP000307657"/>
    </source>
</evidence>
<dbReference type="InterPro" id="IPR027417">
    <property type="entry name" value="P-loop_NTPase"/>
</dbReference>
<keyword evidence="3" id="KW-1185">Reference proteome</keyword>
<comment type="caution">
    <text evidence="2">The sequence shown here is derived from an EMBL/GenBank/DDBJ whole genome shotgun (WGS) entry which is preliminary data.</text>
</comment>